<evidence type="ECO:0000313" key="2">
    <source>
        <dbReference type="EMBL" id="GGG18491.1"/>
    </source>
</evidence>
<organism evidence="2 3">
    <name type="scientific">Lysinibacillus alkalisoli</name>
    <dbReference type="NCBI Taxonomy" id="1911548"/>
    <lineage>
        <taxon>Bacteria</taxon>
        <taxon>Bacillati</taxon>
        <taxon>Bacillota</taxon>
        <taxon>Bacilli</taxon>
        <taxon>Bacillales</taxon>
        <taxon>Bacillaceae</taxon>
        <taxon>Lysinibacillus</taxon>
    </lineage>
</organism>
<dbReference type="Proteomes" id="UP000616608">
    <property type="component" value="Unassembled WGS sequence"/>
</dbReference>
<evidence type="ECO:0008006" key="4">
    <source>
        <dbReference type="Google" id="ProtNLM"/>
    </source>
</evidence>
<reference evidence="2" key="2">
    <citation type="submission" date="2020-09" db="EMBL/GenBank/DDBJ databases">
        <authorList>
            <person name="Sun Q."/>
            <person name="Zhou Y."/>
        </authorList>
    </citation>
    <scope>NUCLEOTIDE SEQUENCE</scope>
    <source>
        <strain evidence="2">CGMCC 1.15760</strain>
    </source>
</reference>
<sequence>MKEQLNEELKHVTFSKDRQQAVQQSIKKRQPHTKQWVAVAFVPLLLLFMGTILFNEPLKQATTQVKQSEHTIWRMVFNDWTLMILITGLVALWAYFIRRHHKPTVCPHCGHIHTKKERRKLVWSGMNKALICPHCHQRYYKNYKQNSFWSIFPGIYLIIFLPSRFFDDIWLMLVTILTSLVIYLTMLSHVQISLQKTDPLTEPVKPLW</sequence>
<keyword evidence="1" id="KW-1133">Transmembrane helix</keyword>
<gene>
    <name evidence="2" type="ORF">GCM10007425_11220</name>
</gene>
<keyword evidence="1" id="KW-0472">Membrane</keyword>
<accession>A0A917G274</accession>
<dbReference type="AlphaFoldDB" id="A0A917G274"/>
<comment type="caution">
    <text evidence="2">The sequence shown here is derived from an EMBL/GenBank/DDBJ whole genome shotgun (WGS) entry which is preliminary data.</text>
</comment>
<keyword evidence="1" id="KW-0812">Transmembrane</keyword>
<feature type="transmembrane region" description="Helical" evidence="1">
    <location>
        <begin position="146"/>
        <end position="163"/>
    </location>
</feature>
<feature type="transmembrane region" description="Helical" evidence="1">
    <location>
        <begin position="75"/>
        <end position="96"/>
    </location>
</feature>
<proteinExistence type="predicted"/>
<name>A0A917G274_9BACI</name>
<keyword evidence="3" id="KW-1185">Reference proteome</keyword>
<reference evidence="2" key="1">
    <citation type="journal article" date="2014" name="Int. J. Syst. Evol. Microbiol.">
        <title>Complete genome sequence of Corynebacterium casei LMG S-19264T (=DSM 44701T), isolated from a smear-ripened cheese.</title>
        <authorList>
            <consortium name="US DOE Joint Genome Institute (JGI-PGF)"/>
            <person name="Walter F."/>
            <person name="Albersmeier A."/>
            <person name="Kalinowski J."/>
            <person name="Ruckert C."/>
        </authorList>
    </citation>
    <scope>NUCLEOTIDE SEQUENCE</scope>
    <source>
        <strain evidence="2">CGMCC 1.15760</strain>
    </source>
</reference>
<dbReference type="EMBL" id="BMJT01000003">
    <property type="protein sequence ID" value="GGG18491.1"/>
    <property type="molecule type" value="Genomic_DNA"/>
</dbReference>
<protein>
    <recommendedName>
        <fullName evidence="4">CXXC-20-CXXC protein</fullName>
    </recommendedName>
</protein>
<dbReference type="RefSeq" id="WP_188614047.1">
    <property type="nucleotide sequence ID" value="NZ_BMJT01000003.1"/>
</dbReference>
<evidence type="ECO:0000256" key="1">
    <source>
        <dbReference type="SAM" id="Phobius"/>
    </source>
</evidence>
<feature type="transmembrane region" description="Helical" evidence="1">
    <location>
        <begin position="36"/>
        <end position="55"/>
    </location>
</feature>
<evidence type="ECO:0000313" key="3">
    <source>
        <dbReference type="Proteomes" id="UP000616608"/>
    </source>
</evidence>
<feature type="transmembrane region" description="Helical" evidence="1">
    <location>
        <begin position="169"/>
        <end position="187"/>
    </location>
</feature>